<evidence type="ECO:0000259" key="10">
    <source>
        <dbReference type="PROSITE" id="PS51449"/>
    </source>
</evidence>
<dbReference type="PANTHER" id="PTHR43837">
    <property type="entry name" value="RIBOSOMAL PROTEIN S12 METHYLTHIOTRANSFERASE RIMO"/>
    <property type="match status" value="1"/>
</dbReference>
<evidence type="ECO:0000256" key="8">
    <source>
        <dbReference type="HAMAP-Rule" id="MF_01865"/>
    </source>
</evidence>
<dbReference type="Gene3D" id="3.40.50.12160">
    <property type="entry name" value="Methylthiotransferase, N-terminal domain"/>
    <property type="match status" value="1"/>
</dbReference>
<dbReference type="Pfam" id="PF18693">
    <property type="entry name" value="TRAM_2"/>
    <property type="match status" value="1"/>
</dbReference>
<dbReference type="SFLD" id="SFLDG01061">
    <property type="entry name" value="methylthiotransferase"/>
    <property type="match status" value="1"/>
</dbReference>
<keyword evidence="4 8" id="KW-0949">S-adenosyl-L-methionine</keyword>
<evidence type="ECO:0000259" key="9">
    <source>
        <dbReference type="PROSITE" id="PS50926"/>
    </source>
</evidence>
<evidence type="ECO:0000256" key="3">
    <source>
        <dbReference type="ARBA" id="ARBA00022679"/>
    </source>
</evidence>
<dbReference type="SMART" id="SM00729">
    <property type="entry name" value="Elp3"/>
    <property type="match status" value="1"/>
</dbReference>
<dbReference type="GeneID" id="35802860"/>
<feature type="domain" description="Radical SAM core" evidence="11">
    <location>
        <begin position="148"/>
        <end position="378"/>
    </location>
</feature>
<evidence type="ECO:0000256" key="5">
    <source>
        <dbReference type="ARBA" id="ARBA00022723"/>
    </source>
</evidence>
<dbReference type="InterPro" id="IPR058240">
    <property type="entry name" value="rSAM_sf"/>
</dbReference>
<comment type="caution">
    <text evidence="12">The sequence shown here is derived from an EMBL/GenBank/DDBJ whole genome shotgun (WGS) entry which is preliminary data.</text>
</comment>
<dbReference type="InterPro" id="IPR012340">
    <property type="entry name" value="NA-bd_OB-fold"/>
</dbReference>
<dbReference type="PROSITE" id="PS51449">
    <property type="entry name" value="MTTASE_N"/>
    <property type="match status" value="1"/>
</dbReference>
<evidence type="ECO:0000313" key="12">
    <source>
        <dbReference type="EMBL" id="PFH02555.1"/>
    </source>
</evidence>
<feature type="binding site" evidence="8">
    <location>
        <position position="48"/>
    </location>
    <ligand>
        <name>[4Fe-4S] cluster</name>
        <dbReference type="ChEBI" id="CHEBI:49883"/>
        <label>1</label>
    </ligand>
</feature>
<dbReference type="InterPro" id="IPR005839">
    <property type="entry name" value="Methylthiotransferase"/>
</dbReference>
<dbReference type="SFLD" id="SFLDF00274">
    <property type="entry name" value="ribosomal_protein_S12_methylth"/>
    <property type="match status" value="1"/>
</dbReference>
<feature type="binding site" evidence="8">
    <location>
        <position position="169"/>
    </location>
    <ligand>
        <name>[4Fe-4S] cluster</name>
        <dbReference type="ChEBI" id="CHEBI:49883"/>
        <label>2</label>
        <note>4Fe-4S-S-AdoMet</note>
    </ligand>
</feature>
<dbReference type="InterPro" id="IPR006638">
    <property type="entry name" value="Elp3/MiaA/NifB-like_rSAM"/>
</dbReference>
<keyword evidence="2 8" id="KW-0963">Cytoplasm</keyword>
<dbReference type="GO" id="GO:0035599">
    <property type="term" value="F:aspartic acid methylthiotransferase activity"/>
    <property type="evidence" value="ECO:0007669"/>
    <property type="project" value="TreeGrafter"/>
</dbReference>
<feature type="domain" description="MTTase N-terminal" evidence="10">
    <location>
        <begin position="3"/>
        <end position="118"/>
    </location>
</feature>
<dbReference type="NCBIfam" id="TIGR01125">
    <property type="entry name" value="30S ribosomal protein S12 methylthiotransferase RimO"/>
    <property type="match status" value="1"/>
</dbReference>
<dbReference type="Pfam" id="PF04055">
    <property type="entry name" value="Radical_SAM"/>
    <property type="match status" value="1"/>
</dbReference>
<dbReference type="FunFam" id="3.80.30.20:FF:000001">
    <property type="entry name" value="tRNA-2-methylthio-N(6)-dimethylallyladenosine synthase 2"/>
    <property type="match status" value="1"/>
</dbReference>
<dbReference type="GO" id="GO:0046872">
    <property type="term" value="F:metal ion binding"/>
    <property type="evidence" value="ECO:0007669"/>
    <property type="project" value="UniProtKB-KW"/>
</dbReference>
<dbReference type="PROSITE" id="PS01278">
    <property type="entry name" value="MTTASE_RADICAL"/>
    <property type="match status" value="1"/>
</dbReference>
<comment type="cofactor">
    <cofactor evidence="8">
        <name>[4Fe-4S] cluster</name>
        <dbReference type="ChEBI" id="CHEBI:49883"/>
    </cofactor>
    <text evidence="8">Binds 2 [4Fe-4S] clusters. One cluster is coordinated with 3 cysteines and an exchangeable S-adenosyl-L-methionine.</text>
</comment>
<dbReference type="InterPro" id="IPR020612">
    <property type="entry name" value="Methylthiotransferase_CS"/>
</dbReference>
<dbReference type="SFLD" id="SFLDS00029">
    <property type="entry name" value="Radical_SAM"/>
    <property type="match status" value="1"/>
</dbReference>
<sequence>MKKKVGIISLGCPKNLVDSEIMLGLLKKNDFEITSDSEEANVIIVNTCGFIESAKEESINTILEMANYKNKNCEMLIVAGCLAQRYKDEIIKEMPEVDAVVGVSGYDEIAKVIEEFYSKKNDKNDKEKAVFHKDTLSVEYLNNERLLSTNSGYAYLKISEGCDNRCTYCAIPYIRGPYRSRKMEDIISEAEFLAGKGVKEVILVAQDVTVYGKDLYGQKKLVELVREVSGIEGIEWIRLLYTYPEEIDEELIKEIANNEKVVKYLDIPIQHASDKILKLMGRRSTSEGIRNILDRLRAEVPDIVLRTSLIVGFPGEDEKDFKILYDFVRKYEFDRLGVFTYSREEGTPAYDLKPQIKKSVKESRRNDIMQLQKEIVQRKNESRLEKVYKTLVEGVSEDGIFYYGRTYAEAPDIDGSVYFTSAEPLKFGEFVNVKVLNIDDYDLIGEVINESSK</sequence>
<proteinExistence type="inferred from homology"/>
<dbReference type="Gene3D" id="2.40.50.140">
    <property type="entry name" value="Nucleic acid-binding proteins"/>
    <property type="match status" value="1"/>
</dbReference>
<evidence type="ECO:0000256" key="1">
    <source>
        <dbReference type="ARBA" id="ARBA00022485"/>
    </source>
</evidence>
<keyword evidence="7 8" id="KW-0411">Iron-sulfur</keyword>
<evidence type="ECO:0000256" key="2">
    <source>
        <dbReference type="ARBA" id="ARBA00022490"/>
    </source>
</evidence>
<dbReference type="EMBL" id="PDBW01000001">
    <property type="protein sequence ID" value="PFH02555.1"/>
    <property type="molecule type" value="Genomic_DNA"/>
</dbReference>
<dbReference type="InterPro" id="IPR023404">
    <property type="entry name" value="rSAM_horseshoe"/>
</dbReference>
<accession>A0AB36TG91</accession>
<evidence type="ECO:0000313" key="13">
    <source>
        <dbReference type="Proteomes" id="UP000223596"/>
    </source>
</evidence>
<keyword evidence="1 8" id="KW-0004">4Fe-4S</keyword>
<dbReference type="PROSITE" id="PS51918">
    <property type="entry name" value="RADICAL_SAM"/>
    <property type="match status" value="1"/>
</dbReference>
<feature type="binding site" evidence="8">
    <location>
        <position position="162"/>
    </location>
    <ligand>
        <name>[4Fe-4S] cluster</name>
        <dbReference type="ChEBI" id="CHEBI:49883"/>
        <label>2</label>
        <note>4Fe-4S-S-AdoMet</note>
    </ligand>
</feature>
<evidence type="ECO:0000259" key="11">
    <source>
        <dbReference type="PROSITE" id="PS51918"/>
    </source>
</evidence>
<keyword evidence="12" id="KW-0687">Ribonucleoprotein</keyword>
<dbReference type="GO" id="GO:0005829">
    <property type="term" value="C:cytosol"/>
    <property type="evidence" value="ECO:0007669"/>
    <property type="project" value="TreeGrafter"/>
</dbReference>
<comment type="function">
    <text evidence="8">Catalyzes the methylthiolation of an aspartic acid residue of ribosomal protein uS12.</text>
</comment>
<comment type="catalytic activity">
    <reaction evidence="8">
        <text>L-aspartate(89)-[ribosomal protein uS12]-hydrogen + (sulfur carrier)-SH + AH2 + 2 S-adenosyl-L-methionine = 3-methylsulfanyl-L-aspartate(89)-[ribosomal protein uS12]-hydrogen + (sulfur carrier)-H + 5'-deoxyadenosine + L-methionine + A + S-adenosyl-L-homocysteine + 2 H(+)</text>
        <dbReference type="Rhea" id="RHEA:37087"/>
        <dbReference type="Rhea" id="RHEA-COMP:10460"/>
        <dbReference type="Rhea" id="RHEA-COMP:10461"/>
        <dbReference type="Rhea" id="RHEA-COMP:14737"/>
        <dbReference type="Rhea" id="RHEA-COMP:14739"/>
        <dbReference type="ChEBI" id="CHEBI:13193"/>
        <dbReference type="ChEBI" id="CHEBI:15378"/>
        <dbReference type="ChEBI" id="CHEBI:17319"/>
        <dbReference type="ChEBI" id="CHEBI:17499"/>
        <dbReference type="ChEBI" id="CHEBI:29917"/>
        <dbReference type="ChEBI" id="CHEBI:29961"/>
        <dbReference type="ChEBI" id="CHEBI:57844"/>
        <dbReference type="ChEBI" id="CHEBI:57856"/>
        <dbReference type="ChEBI" id="CHEBI:59789"/>
        <dbReference type="ChEBI" id="CHEBI:64428"/>
        <dbReference type="ChEBI" id="CHEBI:73599"/>
        <dbReference type="EC" id="2.8.4.4"/>
    </reaction>
</comment>
<evidence type="ECO:0000256" key="6">
    <source>
        <dbReference type="ARBA" id="ARBA00023004"/>
    </source>
</evidence>
<feature type="binding site" evidence="8">
    <location>
        <position position="12"/>
    </location>
    <ligand>
        <name>[4Fe-4S] cluster</name>
        <dbReference type="ChEBI" id="CHEBI:49883"/>
        <label>1</label>
    </ligand>
</feature>
<gene>
    <name evidence="8" type="primary">rimO</name>
    <name evidence="12" type="ORF">M972_111336</name>
</gene>
<dbReference type="PROSITE" id="PS50926">
    <property type="entry name" value="TRAM"/>
    <property type="match status" value="1"/>
</dbReference>
<dbReference type="GO" id="GO:0103039">
    <property type="term" value="F:protein methylthiotransferase activity"/>
    <property type="evidence" value="ECO:0007669"/>
    <property type="project" value="UniProtKB-EC"/>
</dbReference>
<dbReference type="Pfam" id="PF00919">
    <property type="entry name" value="UPF0004"/>
    <property type="match status" value="1"/>
</dbReference>
<reference evidence="12 13" key="1">
    <citation type="submission" date="2017-09" db="EMBL/GenBank/DDBJ databases">
        <title>Evaluation of Pacific Biosciences Sequencing Technology to Finishing C. thermocellum Genome Sequences.</title>
        <authorList>
            <person name="Brown S."/>
        </authorList>
    </citation>
    <scope>NUCLEOTIDE SEQUENCE [LARGE SCALE GENOMIC DNA]</scope>
    <source>
        <strain evidence="12 13">AD2</strain>
    </source>
</reference>
<keyword evidence="3 8" id="KW-0808">Transferase</keyword>
<name>A0AB36TG91_ACETH</name>
<dbReference type="SFLD" id="SFLDG01082">
    <property type="entry name" value="B12-binding_domain_containing"/>
    <property type="match status" value="1"/>
</dbReference>
<comment type="similarity">
    <text evidence="8">Belongs to the methylthiotransferase family. RimO subfamily.</text>
</comment>
<dbReference type="RefSeq" id="WP_003518616.1">
    <property type="nucleotide sequence ID" value="NZ_CP013828.1"/>
</dbReference>
<protein>
    <recommendedName>
        <fullName evidence="8">Ribosomal protein uS12 methylthiotransferase RimO</fullName>
        <shortName evidence="8">uS12 MTTase</shortName>
        <shortName evidence="8">uS12 methylthiotransferase</shortName>
        <ecNumber evidence="8">2.8.4.4</ecNumber>
    </recommendedName>
    <alternativeName>
        <fullName evidence="8">Ribosomal protein uS12 (aspartate-C(3))-methylthiotransferase</fullName>
    </alternativeName>
    <alternativeName>
        <fullName evidence="8">Ribosome maturation factor RimO</fullName>
    </alternativeName>
</protein>
<dbReference type="InterPro" id="IPR005840">
    <property type="entry name" value="Ribosomal_uS12_MeSTrfase_RimO"/>
</dbReference>
<dbReference type="FunFam" id="3.40.50.12160:FF:000002">
    <property type="entry name" value="Ribosomal protein S12 methylthiotransferase RimO"/>
    <property type="match status" value="1"/>
</dbReference>
<comment type="subcellular location">
    <subcellularLocation>
        <location evidence="8">Cytoplasm</location>
    </subcellularLocation>
</comment>
<keyword evidence="6 8" id="KW-0408">Iron</keyword>
<evidence type="ECO:0000256" key="7">
    <source>
        <dbReference type="ARBA" id="ARBA00023014"/>
    </source>
</evidence>
<dbReference type="AlphaFoldDB" id="A0AB36TG91"/>
<dbReference type="PANTHER" id="PTHR43837:SF1">
    <property type="entry name" value="RIBOSOMAL PROTEIN US12 METHYLTHIOTRANSFERASE RIMO"/>
    <property type="match status" value="1"/>
</dbReference>
<feature type="binding site" evidence="8">
    <location>
        <position position="81"/>
    </location>
    <ligand>
        <name>[4Fe-4S] cluster</name>
        <dbReference type="ChEBI" id="CHEBI:49883"/>
        <label>1</label>
    </ligand>
</feature>
<dbReference type="Gene3D" id="3.80.30.20">
    <property type="entry name" value="tm_1862 like domain"/>
    <property type="match status" value="1"/>
</dbReference>
<dbReference type="SUPFAM" id="SSF102114">
    <property type="entry name" value="Radical SAM enzymes"/>
    <property type="match status" value="1"/>
</dbReference>
<dbReference type="CDD" id="cd01335">
    <property type="entry name" value="Radical_SAM"/>
    <property type="match status" value="1"/>
</dbReference>
<dbReference type="SMR" id="A0AB36TG91"/>
<dbReference type="InterPro" id="IPR013848">
    <property type="entry name" value="Methylthiotransferase_N"/>
</dbReference>
<keyword evidence="5 8" id="KW-0479">Metal-binding</keyword>
<evidence type="ECO:0000256" key="4">
    <source>
        <dbReference type="ARBA" id="ARBA00022691"/>
    </source>
</evidence>
<organism evidence="12 13">
    <name type="scientific">Acetivibrio thermocellus AD2</name>
    <dbReference type="NCBI Taxonomy" id="1138384"/>
    <lineage>
        <taxon>Bacteria</taxon>
        <taxon>Bacillati</taxon>
        <taxon>Bacillota</taxon>
        <taxon>Clostridia</taxon>
        <taxon>Eubacteriales</taxon>
        <taxon>Oscillospiraceae</taxon>
        <taxon>Acetivibrio</taxon>
    </lineage>
</organism>
<dbReference type="Proteomes" id="UP000223596">
    <property type="component" value="Unassembled WGS sequence"/>
</dbReference>
<dbReference type="GO" id="GO:0051539">
    <property type="term" value="F:4 iron, 4 sulfur cluster binding"/>
    <property type="evidence" value="ECO:0007669"/>
    <property type="project" value="UniProtKB-UniRule"/>
</dbReference>
<dbReference type="InterPro" id="IPR002792">
    <property type="entry name" value="TRAM_dom"/>
</dbReference>
<dbReference type="EC" id="2.8.4.4" evidence="8"/>
<dbReference type="GO" id="GO:0140101">
    <property type="term" value="F:catalytic activity, acting on a tRNA"/>
    <property type="evidence" value="ECO:0007669"/>
    <property type="project" value="UniProtKB-ARBA"/>
</dbReference>
<keyword evidence="12" id="KW-0689">Ribosomal protein</keyword>
<dbReference type="GO" id="GO:0005840">
    <property type="term" value="C:ribosome"/>
    <property type="evidence" value="ECO:0007669"/>
    <property type="project" value="UniProtKB-KW"/>
</dbReference>
<dbReference type="InterPro" id="IPR038135">
    <property type="entry name" value="Methylthiotransferase_N_sf"/>
</dbReference>
<feature type="domain" description="TRAM" evidence="9">
    <location>
        <begin position="381"/>
        <end position="449"/>
    </location>
</feature>
<dbReference type="GO" id="GO:0035600">
    <property type="term" value="P:tRNA methylthiolation"/>
    <property type="evidence" value="ECO:0007669"/>
    <property type="project" value="UniProtKB-ARBA"/>
</dbReference>
<dbReference type="NCBIfam" id="TIGR00089">
    <property type="entry name" value="MiaB/RimO family radical SAM methylthiotransferase"/>
    <property type="match status" value="1"/>
</dbReference>
<dbReference type="InterPro" id="IPR007197">
    <property type="entry name" value="rSAM"/>
</dbReference>
<dbReference type="HAMAP" id="MF_01865">
    <property type="entry name" value="MTTase_RimO"/>
    <property type="match status" value="1"/>
</dbReference>
<feature type="binding site" evidence="8">
    <location>
        <position position="166"/>
    </location>
    <ligand>
        <name>[4Fe-4S] cluster</name>
        <dbReference type="ChEBI" id="CHEBI:49883"/>
        <label>2</label>
        <note>4Fe-4S-S-AdoMet</note>
    </ligand>
</feature>